<sequence>MKNIWTTAAFLLTVTFASAQQGDQQPNDDQLQQQAPRETQRTVERSAKVEAVKTEGNAQVEAEKETKDKSQTQRQTKVQPVGINPSDSDAKKPKKAK</sequence>
<feature type="compositionally biased region" description="Low complexity" evidence="1">
    <location>
        <begin position="21"/>
        <end position="34"/>
    </location>
</feature>
<accession>A0A1G8VCV1</accession>
<dbReference type="RefSeq" id="WP_091392927.1">
    <property type="nucleotide sequence ID" value="NZ_BKAI01000003.1"/>
</dbReference>
<feature type="chain" id="PRO_5011649688" evidence="2">
    <location>
        <begin position="20"/>
        <end position="97"/>
    </location>
</feature>
<dbReference type="EMBL" id="FNEZ01000002">
    <property type="protein sequence ID" value="SDJ63843.1"/>
    <property type="molecule type" value="Genomic_DNA"/>
</dbReference>
<proteinExistence type="predicted"/>
<protein>
    <submittedName>
        <fullName evidence="3">Uncharacterized protein</fullName>
    </submittedName>
</protein>
<dbReference type="Proteomes" id="UP000199580">
    <property type="component" value="Unassembled WGS sequence"/>
</dbReference>
<dbReference type="STRING" id="1128970.SAMN04487935_1292"/>
<evidence type="ECO:0000313" key="3">
    <source>
        <dbReference type="EMBL" id="SDJ63843.1"/>
    </source>
</evidence>
<reference evidence="3 4" key="1">
    <citation type="submission" date="2016-10" db="EMBL/GenBank/DDBJ databases">
        <authorList>
            <person name="de Groot N.N."/>
        </authorList>
    </citation>
    <scope>NUCLEOTIDE SEQUENCE [LARGE SCALE GENOMIC DNA]</scope>
    <source>
        <strain evidence="3 4">CGMCC 1.10076</strain>
    </source>
</reference>
<feature type="signal peptide" evidence="2">
    <location>
        <begin position="1"/>
        <end position="19"/>
    </location>
</feature>
<keyword evidence="2" id="KW-0732">Signal</keyword>
<feature type="compositionally biased region" description="Basic and acidic residues" evidence="1">
    <location>
        <begin position="61"/>
        <end position="71"/>
    </location>
</feature>
<feature type="compositionally biased region" description="Basic and acidic residues" evidence="1">
    <location>
        <begin position="38"/>
        <end position="53"/>
    </location>
</feature>
<feature type="region of interest" description="Disordered" evidence="1">
    <location>
        <begin position="21"/>
        <end position="97"/>
    </location>
</feature>
<gene>
    <name evidence="3" type="ORF">SAMN04487935_1292</name>
</gene>
<evidence type="ECO:0000256" key="2">
    <source>
        <dbReference type="SAM" id="SignalP"/>
    </source>
</evidence>
<evidence type="ECO:0000256" key="1">
    <source>
        <dbReference type="SAM" id="MobiDB-lite"/>
    </source>
</evidence>
<evidence type="ECO:0000313" key="4">
    <source>
        <dbReference type="Proteomes" id="UP000199580"/>
    </source>
</evidence>
<dbReference type="AlphaFoldDB" id="A0A1G8VCV1"/>
<organism evidence="3 4">
    <name type="scientific">Flavobacterium noncentrifugens</name>
    <dbReference type="NCBI Taxonomy" id="1128970"/>
    <lineage>
        <taxon>Bacteria</taxon>
        <taxon>Pseudomonadati</taxon>
        <taxon>Bacteroidota</taxon>
        <taxon>Flavobacteriia</taxon>
        <taxon>Flavobacteriales</taxon>
        <taxon>Flavobacteriaceae</taxon>
        <taxon>Flavobacterium</taxon>
    </lineage>
</organism>
<name>A0A1G8VCV1_9FLAO</name>
<keyword evidence="4" id="KW-1185">Reference proteome</keyword>